<feature type="compositionally biased region" description="Low complexity" evidence="2">
    <location>
        <begin position="220"/>
        <end position="233"/>
    </location>
</feature>
<feature type="compositionally biased region" description="Low complexity" evidence="2">
    <location>
        <begin position="369"/>
        <end position="412"/>
    </location>
</feature>
<dbReference type="InterPro" id="IPR008984">
    <property type="entry name" value="SMAD_FHA_dom_sf"/>
</dbReference>
<feature type="compositionally biased region" description="Polar residues" evidence="2">
    <location>
        <begin position="248"/>
        <end position="261"/>
    </location>
</feature>
<feature type="domain" description="FHA" evidence="3">
    <location>
        <begin position="36"/>
        <end position="91"/>
    </location>
</feature>
<evidence type="ECO:0000313" key="4">
    <source>
        <dbReference type="EMBL" id="GMI08553.1"/>
    </source>
</evidence>
<feature type="compositionally biased region" description="Polar residues" evidence="2">
    <location>
        <begin position="338"/>
        <end position="351"/>
    </location>
</feature>
<evidence type="ECO:0000259" key="3">
    <source>
        <dbReference type="PROSITE" id="PS50006"/>
    </source>
</evidence>
<dbReference type="InterPro" id="IPR000253">
    <property type="entry name" value="FHA_dom"/>
</dbReference>
<dbReference type="Gene3D" id="2.60.200.20">
    <property type="match status" value="1"/>
</dbReference>
<name>A0A9W7CH25_9STRA</name>
<dbReference type="SUPFAM" id="SSF49879">
    <property type="entry name" value="SMAD/FHA domain"/>
    <property type="match status" value="1"/>
</dbReference>
<comment type="caution">
    <text evidence="4">The sequence shown here is derived from an EMBL/GenBank/DDBJ whole genome shotgun (WGS) entry which is preliminary data.</text>
</comment>
<feature type="compositionally biased region" description="Polar residues" evidence="2">
    <location>
        <begin position="283"/>
        <end position="294"/>
    </location>
</feature>
<feature type="compositionally biased region" description="Basic and acidic residues" evidence="2">
    <location>
        <begin position="1129"/>
        <end position="1153"/>
    </location>
</feature>
<dbReference type="AlphaFoldDB" id="A0A9W7CH25"/>
<feature type="region of interest" description="Disordered" evidence="2">
    <location>
        <begin position="122"/>
        <end position="162"/>
    </location>
</feature>
<dbReference type="EMBL" id="BRXX01000382">
    <property type="protein sequence ID" value="GMI08553.1"/>
    <property type="molecule type" value="Genomic_DNA"/>
</dbReference>
<keyword evidence="1" id="KW-0175">Coiled coil</keyword>
<feature type="compositionally biased region" description="Acidic residues" evidence="2">
    <location>
        <begin position="1170"/>
        <end position="1182"/>
    </location>
</feature>
<feature type="compositionally biased region" description="Low complexity" evidence="2">
    <location>
        <begin position="326"/>
        <end position="337"/>
    </location>
</feature>
<evidence type="ECO:0000313" key="5">
    <source>
        <dbReference type="Proteomes" id="UP001165160"/>
    </source>
</evidence>
<protein>
    <recommendedName>
        <fullName evidence="3">FHA domain-containing protein</fullName>
    </recommendedName>
</protein>
<feature type="region of interest" description="Disordered" evidence="2">
    <location>
        <begin position="493"/>
        <end position="525"/>
    </location>
</feature>
<keyword evidence="5" id="KW-1185">Reference proteome</keyword>
<feature type="coiled-coil region" evidence="1">
    <location>
        <begin position="1029"/>
        <end position="1082"/>
    </location>
</feature>
<organism evidence="4 5">
    <name type="scientific">Triparma verrucosa</name>
    <dbReference type="NCBI Taxonomy" id="1606542"/>
    <lineage>
        <taxon>Eukaryota</taxon>
        <taxon>Sar</taxon>
        <taxon>Stramenopiles</taxon>
        <taxon>Ochrophyta</taxon>
        <taxon>Bolidophyceae</taxon>
        <taxon>Parmales</taxon>
        <taxon>Triparmaceae</taxon>
        <taxon>Triparma</taxon>
    </lineage>
</organism>
<evidence type="ECO:0000256" key="1">
    <source>
        <dbReference type="SAM" id="Coils"/>
    </source>
</evidence>
<feature type="coiled-coil region" evidence="1">
    <location>
        <begin position="843"/>
        <end position="870"/>
    </location>
</feature>
<dbReference type="PROSITE" id="PS50006">
    <property type="entry name" value="FHA_DOMAIN"/>
    <property type="match status" value="1"/>
</dbReference>
<dbReference type="Pfam" id="PF00498">
    <property type="entry name" value="FHA"/>
    <property type="match status" value="1"/>
</dbReference>
<feature type="coiled-coil region" evidence="1">
    <location>
        <begin position="709"/>
        <end position="736"/>
    </location>
</feature>
<proteinExistence type="predicted"/>
<feature type="compositionally biased region" description="Pro residues" evidence="2">
    <location>
        <begin position="267"/>
        <end position="277"/>
    </location>
</feature>
<feature type="region of interest" description="Disordered" evidence="2">
    <location>
        <begin position="176"/>
        <end position="442"/>
    </location>
</feature>
<gene>
    <name evidence="4" type="ORF">TrVE_jg6714</name>
</gene>
<accession>A0A9W7CH25</accession>
<feature type="compositionally biased region" description="Polar residues" evidence="2">
    <location>
        <begin position="178"/>
        <end position="209"/>
    </location>
</feature>
<sequence length="1182" mass="130099">MSGPDNVPLDDGPVAWIRSLSDASRIFPLRPFPSPTTVGRHEDCDVQFMPQSISRHHATIQLSQTATTNSNAVAILRDSSFNGCFVGDDLVRNRAEWLAAGDVLRFGNDKEKFVLETIMMNEQTNNNPPQNPSDSRQRAQTSAENYPLSPIDESNQHGGMIAGARSEHGSRFRGIGVDSQQRQSYESSPNRVQQQQLPTSRVNNSSTPWASMEPPPRPQAPNNGGNVNSAAGGQSWQISFPTADGMQVRTSNEYPSASSPPRTQPNLVPPQPDPPEQYDPNNSPSRFQTNSSMFQDEPLRRSADAEIDVSSKARNIYGGTMGGGAPNPLSNSMPNSSAWTGQASQPINPANYTLPPQPSSPPVAWGDLPLPEQQQQQQQQQQFMQQQLPPQQQQQQQQQPPLSNSNPQSQPQHAHLDLRDSLEDDGGAMKPPPPLPSGDELGLGQSIALTAAEKHAIQEEKKAAAKHMRDLNMLLAGTLDPRDVEFVFTEPEESQFEEEHDGMGRRTASTGSLHSRLGKERKERERELQGAAAELKFEHDRALVSRTLSILEKHKTRGLQKAINKWKIEVRSMNMGRAEKEKMKELESKQKQKDKELEAKLLKESNENKQRSAIQLMIDSKKKGKQMMLLAGWNTWKHFIVEDKKSQFTRALRSKDNAHGVQRIAKMIASGKTRQLFKAWNRWNKFVTTQIRTGDKENSKYSEVLKNRSNVLAKKVAEQDQQIRELNEELESLKVNDWAQALSNQQKIMSSLRRQLGRAERGWAAEAAAFAAACVNVATYTSQPAISGSGTDGKATGSGLAGVLHQRKLKQQAKMAGGSLLKEKSLPGSVRNNPKVKQVQAYIVAKARELASIRREAEEYKRRADASGRNWSTLAAERDELQKGLEEYKDSAVRQSAQLLDMVRERDARIMRLQGNLVALAGMKSENKGLSNGNNGELVGIMKKGDSGDQPPSQPKTVKILSKRQQAAAFLAKEFSAMQSESTERAQNLVNQIIELREMKKAGGSGGNSIVAAGGSMQNMTQGDLVHKCSALQSKVRRLEDELHEVEVQGSVRALVEAQELIEALQSELATTDRKNRVLASEMSKRSVGIGGGVMANQLLLKGGGGGGGGGLSARSGASTPSLLPSARDGADEAWEQHLESTANRLEEAREGYENELSGSGLLLRKANEEDVMSDYEEEEEE</sequence>
<dbReference type="Proteomes" id="UP001165160">
    <property type="component" value="Unassembled WGS sequence"/>
</dbReference>
<dbReference type="SMART" id="SM00240">
    <property type="entry name" value="FHA"/>
    <property type="match status" value="1"/>
</dbReference>
<dbReference type="CDD" id="cd00060">
    <property type="entry name" value="FHA"/>
    <property type="match status" value="1"/>
</dbReference>
<evidence type="ECO:0000256" key="2">
    <source>
        <dbReference type="SAM" id="MobiDB-lite"/>
    </source>
</evidence>
<feature type="region of interest" description="Disordered" evidence="2">
    <location>
        <begin position="1105"/>
        <end position="1182"/>
    </location>
</feature>
<reference evidence="5" key="1">
    <citation type="journal article" date="2023" name="Commun. Biol.">
        <title>Genome analysis of Parmales, the sister group of diatoms, reveals the evolutionary specialization of diatoms from phago-mixotrophs to photoautotrophs.</title>
        <authorList>
            <person name="Ban H."/>
            <person name="Sato S."/>
            <person name="Yoshikawa S."/>
            <person name="Yamada K."/>
            <person name="Nakamura Y."/>
            <person name="Ichinomiya M."/>
            <person name="Sato N."/>
            <person name="Blanc-Mathieu R."/>
            <person name="Endo H."/>
            <person name="Kuwata A."/>
            <person name="Ogata H."/>
        </authorList>
    </citation>
    <scope>NUCLEOTIDE SEQUENCE [LARGE SCALE GENOMIC DNA]</scope>
    <source>
        <strain evidence="5">NIES 3699</strain>
    </source>
</reference>